<feature type="region of interest" description="Disordered" evidence="1">
    <location>
        <begin position="1"/>
        <end position="21"/>
    </location>
</feature>
<keyword evidence="3" id="KW-1185">Reference proteome</keyword>
<gene>
    <name evidence="2" type="ORF">ECRASSUSDP1_LOCUS28840</name>
</gene>
<proteinExistence type="predicted"/>
<dbReference type="Proteomes" id="UP001295684">
    <property type="component" value="Unassembled WGS sequence"/>
</dbReference>
<protein>
    <submittedName>
        <fullName evidence="2">Uncharacterized protein</fullName>
    </submittedName>
</protein>
<accession>A0AAD1YAM1</accession>
<organism evidence="2 3">
    <name type="scientific">Euplotes crassus</name>
    <dbReference type="NCBI Taxonomy" id="5936"/>
    <lineage>
        <taxon>Eukaryota</taxon>
        <taxon>Sar</taxon>
        <taxon>Alveolata</taxon>
        <taxon>Ciliophora</taxon>
        <taxon>Intramacronucleata</taxon>
        <taxon>Spirotrichea</taxon>
        <taxon>Hypotrichia</taxon>
        <taxon>Euplotida</taxon>
        <taxon>Euplotidae</taxon>
        <taxon>Moneuplotes</taxon>
    </lineage>
</organism>
<sequence>MESESGTQSSTKLRKINKGDISKPREGVQELISLKWKTLGVGDCCGKRPDHSCGVPVMTAWLLSSKPAPNL</sequence>
<dbReference type="AlphaFoldDB" id="A0AAD1YAM1"/>
<name>A0AAD1YAM1_EUPCR</name>
<comment type="caution">
    <text evidence="2">The sequence shown here is derived from an EMBL/GenBank/DDBJ whole genome shotgun (WGS) entry which is preliminary data.</text>
</comment>
<evidence type="ECO:0000313" key="3">
    <source>
        <dbReference type="Proteomes" id="UP001295684"/>
    </source>
</evidence>
<dbReference type="EMBL" id="CAMPGE010029728">
    <property type="protein sequence ID" value="CAI2387211.1"/>
    <property type="molecule type" value="Genomic_DNA"/>
</dbReference>
<reference evidence="2" key="1">
    <citation type="submission" date="2023-07" db="EMBL/GenBank/DDBJ databases">
        <authorList>
            <consortium name="AG Swart"/>
            <person name="Singh M."/>
            <person name="Singh A."/>
            <person name="Seah K."/>
            <person name="Emmerich C."/>
        </authorList>
    </citation>
    <scope>NUCLEOTIDE SEQUENCE</scope>
    <source>
        <strain evidence="2">DP1</strain>
    </source>
</reference>
<evidence type="ECO:0000313" key="2">
    <source>
        <dbReference type="EMBL" id="CAI2387211.1"/>
    </source>
</evidence>
<feature type="compositionally biased region" description="Polar residues" evidence="1">
    <location>
        <begin position="1"/>
        <end position="11"/>
    </location>
</feature>
<evidence type="ECO:0000256" key="1">
    <source>
        <dbReference type="SAM" id="MobiDB-lite"/>
    </source>
</evidence>